<dbReference type="AlphaFoldDB" id="A0A519BAW5"/>
<dbReference type="InterPro" id="IPR015424">
    <property type="entry name" value="PyrdxlP-dep_Trfase"/>
</dbReference>
<evidence type="ECO:0000256" key="3">
    <source>
        <dbReference type="ARBA" id="ARBA00022679"/>
    </source>
</evidence>
<evidence type="ECO:0000259" key="5">
    <source>
        <dbReference type="Pfam" id="PF00155"/>
    </source>
</evidence>
<dbReference type="EC" id="2.6.1.-" evidence="4"/>
<comment type="caution">
    <text evidence="6">The sequence shown here is derived from an EMBL/GenBank/DDBJ whole genome shotgun (WGS) entry which is preliminary data.</text>
</comment>
<evidence type="ECO:0000313" key="7">
    <source>
        <dbReference type="Proteomes" id="UP000320813"/>
    </source>
</evidence>
<accession>A0A519BAW5</accession>
<organism evidence="6 7">
    <name type="scientific">Candidatus Acidulodesulfobacterium ferriphilum</name>
    <dbReference type="NCBI Taxonomy" id="2597223"/>
    <lineage>
        <taxon>Bacteria</taxon>
        <taxon>Deltaproteobacteria</taxon>
        <taxon>Candidatus Acidulodesulfobacterales</taxon>
        <taxon>Candidatus Acidulodesulfobacterium</taxon>
    </lineage>
</organism>
<evidence type="ECO:0000256" key="1">
    <source>
        <dbReference type="ARBA" id="ARBA00001933"/>
    </source>
</evidence>
<dbReference type="InterPro" id="IPR015421">
    <property type="entry name" value="PyrdxlP-dep_Trfase_major"/>
</dbReference>
<dbReference type="InterPro" id="IPR004839">
    <property type="entry name" value="Aminotransferase_I/II_large"/>
</dbReference>
<evidence type="ECO:0000256" key="2">
    <source>
        <dbReference type="ARBA" id="ARBA00022576"/>
    </source>
</evidence>
<sequence length="386" mass="42980">MKFEFSERLNKLPVYLFAEIDKLKAQVKARGVDIISFGIGDPDLSTPKTIVDILKKESGIDINQKYPSYEGLLKFRESVANWYNKKFGVSLDPETEVLSLIGSKEGIGHLPLAFINPGDVVLVPDPGYPVYKAGTIFAGGIPYIMSLREDNDFLPDFSDIPPDVLKKAKLMFLNYPNNPTSARADRHFFNEIVKFAKENDIIVAHDFAYSEVYTGERGNDSFLSAHGAKDIGIEFHSLSKTFNMTGFRIGFAVGNKDILHGLGAVKTNLDSGVFQAIQLAGAYGLDNELDTIRDNNIIYRKRREILVAGLEELGYEVYKSDATFYVWAHVPRTGMTSKEFAISLLNETGIIITPGSGFGDFGEGYVRFSLTINEDRIREALLRMGL</sequence>
<dbReference type="Proteomes" id="UP000320813">
    <property type="component" value="Unassembled WGS sequence"/>
</dbReference>
<dbReference type="GO" id="GO:0008483">
    <property type="term" value="F:transaminase activity"/>
    <property type="evidence" value="ECO:0007669"/>
    <property type="project" value="UniProtKB-KW"/>
</dbReference>
<dbReference type="Gene3D" id="3.40.640.10">
    <property type="entry name" value="Type I PLP-dependent aspartate aminotransferase-like (Major domain)"/>
    <property type="match status" value="1"/>
</dbReference>
<proteinExistence type="inferred from homology"/>
<dbReference type="InterPro" id="IPR050881">
    <property type="entry name" value="LL-DAP_aminotransferase"/>
</dbReference>
<comment type="cofactor">
    <cofactor evidence="1 4">
        <name>pyridoxal 5'-phosphate</name>
        <dbReference type="ChEBI" id="CHEBI:597326"/>
    </cofactor>
</comment>
<dbReference type="EMBL" id="SGBD01000002">
    <property type="protein sequence ID" value="RZD14427.1"/>
    <property type="molecule type" value="Genomic_DNA"/>
</dbReference>
<evidence type="ECO:0000313" key="6">
    <source>
        <dbReference type="EMBL" id="RZD14427.1"/>
    </source>
</evidence>
<gene>
    <name evidence="6" type="ORF">EVJ47_04470</name>
</gene>
<dbReference type="GO" id="GO:0030170">
    <property type="term" value="F:pyridoxal phosphate binding"/>
    <property type="evidence" value="ECO:0007669"/>
    <property type="project" value="InterPro"/>
</dbReference>
<name>A0A519BAW5_9DELT</name>
<keyword evidence="3 4" id="KW-0808">Transferase</keyword>
<protein>
    <recommendedName>
        <fullName evidence="4">Aminotransferase</fullName>
        <ecNumber evidence="4">2.6.1.-</ecNumber>
    </recommendedName>
</protein>
<dbReference type="InterPro" id="IPR015422">
    <property type="entry name" value="PyrdxlP-dep_Trfase_small"/>
</dbReference>
<dbReference type="Pfam" id="PF00155">
    <property type="entry name" value="Aminotran_1_2"/>
    <property type="match status" value="1"/>
</dbReference>
<feature type="domain" description="Aminotransferase class I/classII large" evidence="5">
    <location>
        <begin position="33"/>
        <end position="381"/>
    </location>
</feature>
<dbReference type="NCBIfam" id="NF006756">
    <property type="entry name" value="PRK09276.1"/>
    <property type="match status" value="1"/>
</dbReference>
<dbReference type="PROSITE" id="PS00105">
    <property type="entry name" value="AA_TRANSFER_CLASS_1"/>
    <property type="match status" value="1"/>
</dbReference>
<comment type="similarity">
    <text evidence="4">Belongs to the class-I pyridoxal-phosphate-dependent aminotransferase family.</text>
</comment>
<reference evidence="6 7" key="1">
    <citation type="submission" date="2019-01" db="EMBL/GenBank/DDBJ databases">
        <title>Insights into ecological role of a new deltaproteobacterial order Candidatus Sinidesulfobacterales (Sva0485) by metagenomics and metatranscriptomics.</title>
        <authorList>
            <person name="Tan S."/>
            <person name="Liu J."/>
            <person name="Fang Y."/>
            <person name="Hedlund B.P."/>
            <person name="Lian Z.H."/>
            <person name="Huang L.Y."/>
            <person name="Li J.T."/>
            <person name="Huang L.N."/>
            <person name="Li W.J."/>
            <person name="Jiang H.C."/>
            <person name="Dong H.L."/>
            <person name="Shu W.S."/>
        </authorList>
    </citation>
    <scope>NUCLEOTIDE SEQUENCE [LARGE SCALE GENOMIC DNA]</scope>
    <source>
        <strain evidence="6">AP3</strain>
    </source>
</reference>
<keyword evidence="2 4" id="KW-0032">Aminotransferase</keyword>
<dbReference type="InterPro" id="IPR004838">
    <property type="entry name" value="NHTrfase_class1_PyrdxlP-BS"/>
</dbReference>
<dbReference type="SUPFAM" id="SSF53383">
    <property type="entry name" value="PLP-dependent transferases"/>
    <property type="match status" value="1"/>
</dbReference>
<dbReference type="PANTHER" id="PTHR42832">
    <property type="entry name" value="AMINO ACID AMINOTRANSFERASE"/>
    <property type="match status" value="1"/>
</dbReference>
<dbReference type="Gene3D" id="3.90.1150.10">
    <property type="entry name" value="Aspartate Aminotransferase, domain 1"/>
    <property type="match status" value="1"/>
</dbReference>
<dbReference type="CDD" id="cd00609">
    <property type="entry name" value="AAT_like"/>
    <property type="match status" value="1"/>
</dbReference>
<dbReference type="PANTHER" id="PTHR42832:SF3">
    <property type="entry name" value="L-GLUTAMINE--4-(METHYLSULFANYL)-2-OXOBUTANOATE AMINOTRANSFERASE"/>
    <property type="match status" value="1"/>
</dbReference>
<evidence type="ECO:0000256" key="4">
    <source>
        <dbReference type="RuleBase" id="RU000481"/>
    </source>
</evidence>